<dbReference type="CDD" id="cd15505">
    <property type="entry name" value="PHD_ING"/>
    <property type="match status" value="1"/>
</dbReference>
<keyword evidence="11" id="KW-0131">Cell cycle</keyword>
<evidence type="ECO:0000256" key="4">
    <source>
        <dbReference type="ARBA" id="ARBA00022763"/>
    </source>
</evidence>
<dbReference type="PANTHER" id="PTHR10333">
    <property type="entry name" value="INHIBITOR OF GROWTH PROTEIN"/>
    <property type="match status" value="1"/>
</dbReference>
<dbReference type="InterPro" id="IPR024610">
    <property type="entry name" value="ING_N_histone-binding"/>
</dbReference>
<dbReference type="InterPro" id="IPR019787">
    <property type="entry name" value="Znf_PHD-finger"/>
</dbReference>
<feature type="binding site" evidence="14">
    <location>
        <position position="552"/>
    </location>
    <ligand>
        <name>Zn(2+)</name>
        <dbReference type="ChEBI" id="CHEBI:29105"/>
        <label>2</label>
    </ligand>
</feature>
<keyword evidence="3 14" id="KW-0479">Metal-binding</keyword>
<dbReference type="InterPro" id="IPR013083">
    <property type="entry name" value="Znf_RING/FYVE/PHD"/>
</dbReference>
<comment type="function">
    <text evidence="12">Component of the NuA4 histone acetyltransferase complex which is involved in transcriptional activation of selected genes principally by acetylation of nucleosomal histone H4 and H2A. The NuA4 complex is also involved in DNA repair. Involved in cell cycle progression and meiosis.</text>
</comment>
<evidence type="ECO:0000256" key="14">
    <source>
        <dbReference type="PIRSR" id="PIRSR628651-51"/>
    </source>
</evidence>
<evidence type="ECO:0000256" key="3">
    <source>
        <dbReference type="ARBA" id="ARBA00022723"/>
    </source>
</evidence>
<comment type="subcellular location">
    <subcellularLocation>
        <location evidence="1 16">Nucleus</location>
    </subcellularLocation>
</comment>
<evidence type="ECO:0000256" key="7">
    <source>
        <dbReference type="ARBA" id="ARBA00022853"/>
    </source>
</evidence>
<dbReference type="GO" id="GO:0006355">
    <property type="term" value="P:regulation of DNA-templated transcription"/>
    <property type="evidence" value="ECO:0007669"/>
    <property type="project" value="TreeGrafter"/>
</dbReference>
<evidence type="ECO:0000256" key="16">
    <source>
        <dbReference type="RuleBase" id="RU361213"/>
    </source>
</evidence>
<dbReference type="RefSeq" id="XP_056477809.1">
    <property type="nucleotide sequence ID" value="XM_056614837.1"/>
</dbReference>
<dbReference type="PROSITE" id="PS50016">
    <property type="entry name" value="ZF_PHD_2"/>
    <property type="match status" value="1"/>
</dbReference>
<dbReference type="GO" id="GO:0008270">
    <property type="term" value="F:zinc ion binding"/>
    <property type="evidence" value="ECO:0007669"/>
    <property type="project" value="UniProtKB-KW"/>
</dbReference>
<proteinExistence type="inferred from homology"/>
<dbReference type="InterPro" id="IPR001965">
    <property type="entry name" value="Znf_PHD"/>
</dbReference>
<evidence type="ECO:0000256" key="8">
    <source>
        <dbReference type="ARBA" id="ARBA00023204"/>
    </source>
</evidence>
<reference evidence="20" key="2">
    <citation type="journal article" date="2023" name="IMA Fungus">
        <title>Comparative genomic study of the Penicillium genus elucidates a diverse pangenome and 15 lateral gene transfer events.</title>
        <authorList>
            <person name="Petersen C."/>
            <person name="Sorensen T."/>
            <person name="Nielsen M.R."/>
            <person name="Sondergaard T.E."/>
            <person name="Sorensen J.L."/>
            <person name="Fitzpatrick D.A."/>
            <person name="Frisvad J.C."/>
            <person name="Nielsen K.L."/>
        </authorList>
    </citation>
    <scope>NUCLEOTIDE SEQUENCE</scope>
    <source>
        <strain evidence="20">IBT 30761</strain>
    </source>
</reference>
<reference evidence="20" key="1">
    <citation type="submission" date="2022-11" db="EMBL/GenBank/DDBJ databases">
        <authorList>
            <person name="Petersen C."/>
        </authorList>
    </citation>
    <scope>NUCLEOTIDE SEQUENCE</scope>
    <source>
        <strain evidence="20">IBT 30761</strain>
    </source>
</reference>
<feature type="binding site" evidence="14">
    <location>
        <position position="509"/>
    </location>
    <ligand>
        <name>Zn(2+)</name>
        <dbReference type="ChEBI" id="CHEBI:29105"/>
        <label>1</label>
    </ligand>
</feature>
<dbReference type="InterPro" id="IPR011011">
    <property type="entry name" value="Znf_FYVE_PHD"/>
</dbReference>
<evidence type="ECO:0000256" key="6">
    <source>
        <dbReference type="ARBA" id="ARBA00022833"/>
    </source>
</evidence>
<dbReference type="AlphaFoldDB" id="A0A9W9G0G6"/>
<dbReference type="SMART" id="SM01408">
    <property type="entry name" value="ING"/>
    <property type="match status" value="1"/>
</dbReference>
<feature type="site" description="Histone H3K4me3 binding" evidence="13">
    <location>
        <position position="508"/>
    </location>
</feature>
<dbReference type="PANTHER" id="PTHR10333:SF100">
    <property type="entry name" value="CHROMATIN MODIFICATION-RELATED PROTEIN YNG2"/>
    <property type="match status" value="1"/>
</dbReference>
<feature type="region of interest" description="Disordered" evidence="18">
    <location>
        <begin position="321"/>
        <end position="507"/>
    </location>
</feature>
<dbReference type="Proteomes" id="UP001149074">
    <property type="component" value="Unassembled WGS sequence"/>
</dbReference>
<keyword evidence="17" id="KW-0175">Coiled coil</keyword>
<evidence type="ECO:0000256" key="12">
    <source>
        <dbReference type="ARBA" id="ARBA00037044"/>
    </source>
</evidence>
<feature type="compositionally biased region" description="Polar residues" evidence="18">
    <location>
        <begin position="377"/>
        <end position="390"/>
    </location>
</feature>
<evidence type="ECO:0000256" key="15">
    <source>
        <dbReference type="PROSITE-ProRule" id="PRU00146"/>
    </source>
</evidence>
<keyword evidence="7 16" id="KW-0156">Chromatin regulator</keyword>
<feature type="compositionally biased region" description="Low complexity" evidence="18">
    <location>
        <begin position="118"/>
        <end position="134"/>
    </location>
</feature>
<evidence type="ECO:0000256" key="11">
    <source>
        <dbReference type="ARBA" id="ARBA00023306"/>
    </source>
</evidence>
<evidence type="ECO:0000256" key="5">
    <source>
        <dbReference type="ARBA" id="ARBA00022771"/>
    </source>
</evidence>
<feature type="compositionally biased region" description="Basic residues" evidence="18">
    <location>
        <begin position="103"/>
        <end position="117"/>
    </location>
</feature>
<dbReference type="GeneID" id="81353816"/>
<feature type="coiled-coil region" evidence="17">
    <location>
        <begin position="212"/>
        <end position="239"/>
    </location>
</feature>
<gene>
    <name evidence="20" type="ORF">N7532_002343</name>
</gene>
<keyword evidence="4" id="KW-0227">DNA damage</keyword>
<evidence type="ECO:0000313" key="20">
    <source>
        <dbReference type="EMBL" id="KAJ5109698.1"/>
    </source>
</evidence>
<dbReference type="InterPro" id="IPR028651">
    <property type="entry name" value="ING_fam"/>
</dbReference>
<feature type="region of interest" description="Disordered" evidence="18">
    <location>
        <begin position="1"/>
        <end position="145"/>
    </location>
</feature>
<keyword evidence="8" id="KW-0234">DNA repair</keyword>
<dbReference type="GO" id="GO:0006281">
    <property type="term" value="P:DNA repair"/>
    <property type="evidence" value="ECO:0007669"/>
    <property type="project" value="UniProtKB-KW"/>
</dbReference>
<feature type="region of interest" description="Disordered" evidence="18">
    <location>
        <begin position="284"/>
        <end position="307"/>
    </location>
</feature>
<feature type="compositionally biased region" description="Acidic residues" evidence="18">
    <location>
        <begin position="488"/>
        <end position="506"/>
    </location>
</feature>
<evidence type="ECO:0000256" key="10">
    <source>
        <dbReference type="ARBA" id="ARBA00023254"/>
    </source>
</evidence>
<evidence type="ECO:0000256" key="2">
    <source>
        <dbReference type="ARBA" id="ARBA00010210"/>
    </source>
</evidence>
<feature type="compositionally biased region" description="Low complexity" evidence="18">
    <location>
        <begin position="438"/>
        <end position="455"/>
    </location>
</feature>
<comment type="similarity">
    <text evidence="2 16">Belongs to the ING family.</text>
</comment>
<evidence type="ECO:0000256" key="18">
    <source>
        <dbReference type="SAM" id="MobiDB-lite"/>
    </source>
</evidence>
<dbReference type="OrthoDB" id="2505961at2759"/>
<feature type="site" description="Histone H3K4me3 binding" evidence="13">
    <location>
        <position position="523"/>
    </location>
</feature>
<comment type="caution">
    <text evidence="20">The sequence shown here is derived from an EMBL/GenBank/DDBJ whole genome shotgun (WGS) entry which is preliminary data.</text>
</comment>
<feature type="binding site" evidence="14">
    <location>
        <position position="533"/>
    </location>
    <ligand>
        <name>Zn(2+)</name>
        <dbReference type="ChEBI" id="CHEBI:29105"/>
        <label>1</label>
    </ligand>
</feature>
<evidence type="ECO:0000256" key="9">
    <source>
        <dbReference type="ARBA" id="ARBA00023242"/>
    </source>
</evidence>
<dbReference type="CDD" id="cd16858">
    <property type="entry name" value="ING_ING3_Yng2p"/>
    <property type="match status" value="1"/>
</dbReference>
<dbReference type="GO" id="GO:0006325">
    <property type="term" value="P:chromatin organization"/>
    <property type="evidence" value="ECO:0007669"/>
    <property type="project" value="UniProtKB-KW"/>
</dbReference>
<evidence type="ECO:0000259" key="19">
    <source>
        <dbReference type="PROSITE" id="PS50016"/>
    </source>
</evidence>
<dbReference type="Gene3D" id="3.30.40.10">
    <property type="entry name" value="Zinc/RING finger domain, C3HC4 (zinc finger)"/>
    <property type="match status" value="1"/>
</dbReference>
<protein>
    <recommendedName>
        <fullName evidence="16">Chromatin modification-related protein</fullName>
    </recommendedName>
</protein>
<feature type="domain" description="PHD-type" evidence="19">
    <location>
        <begin position="506"/>
        <end position="555"/>
    </location>
</feature>
<evidence type="ECO:0000313" key="21">
    <source>
        <dbReference type="Proteomes" id="UP001149074"/>
    </source>
</evidence>
<accession>A0A9W9G0G6</accession>
<feature type="binding site" evidence="14">
    <location>
        <position position="536"/>
    </location>
    <ligand>
        <name>Zn(2+)</name>
        <dbReference type="ChEBI" id="CHEBI:29105"/>
        <label>1</label>
    </ligand>
</feature>
<dbReference type="Gene3D" id="6.10.140.1740">
    <property type="match status" value="1"/>
</dbReference>
<dbReference type="GO" id="GO:0035267">
    <property type="term" value="C:NuA4 histone acetyltransferase complex"/>
    <property type="evidence" value="ECO:0007669"/>
    <property type="project" value="TreeGrafter"/>
</dbReference>
<feature type="binding site" evidence="14">
    <location>
        <position position="511"/>
    </location>
    <ligand>
        <name>Zn(2+)</name>
        <dbReference type="ChEBI" id="CHEBI:29105"/>
        <label>1</label>
    </ligand>
</feature>
<dbReference type="PROSITE" id="PS01359">
    <property type="entry name" value="ZF_PHD_1"/>
    <property type="match status" value="1"/>
</dbReference>
<feature type="compositionally biased region" description="Low complexity" evidence="18">
    <location>
        <begin position="321"/>
        <end position="347"/>
    </location>
</feature>
<keyword evidence="6 14" id="KW-0862">Zinc</keyword>
<keyword evidence="5 15" id="KW-0863">Zinc-finger</keyword>
<feature type="binding site" evidence="14">
    <location>
        <position position="522"/>
    </location>
    <ligand>
        <name>Zn(2+)</name>
        <dbReference type="ChEBI" id="CHEBI:29105"/>
        <label>2</label>
    </ligand>
</feature>
<feature type="binding site" evidence="14">
    <location>
        <position position="527"/>
    </location>
    <ligand>
        <name>Zn(2+)</name>
        <dbReference type="ChEBI" id="CHEBI:29105"/>
        <label>2</label>
    </ligand>
</feature>
<comment type="function">
    <text evidence="16">Component of an histone acetyltransferase complex.</text>
</comment>
<dbReference type="SMART" id="SM00249">
    <property type="entry name" value="PHD"/>
    <property type="match status" value="1"/>
</dbReference>
<evidence type="ECO:0000256" key="13">
    <source>
        <dbReference type="PIRSR" id="PIRSR628651-50"/>
    </source>
</evidence>
<keyword evidence="10" id="KW-0469">Meiosis</keyword>
<comment type="domain">
    <text evidence="16">The PHD-type zinc finger mediates the binding to H3K4me3.</text>
</comment>
<evidence type="ECO:0000256" key="1">
    <source>
        <dbReference type="ARBA" id="ARBA00004123"/>
    </source>
</evidence>
<dbReference type="Pfam" id="PF12998">
    <property type="entry name" value="ING"/>
    <property type="match status" value="1"/>
</dbReference>
<feature type="site" description="Histone H3K4me3 binding" evidence="13">
    <location>
        <position position="519"/>
    </location>
</feature>
<organism evidence="20 21">
    <name type="scientific">Penicillium argentinense</name>
    <dbReference type="NCBI Taxonomy" id="1131581"/>
    <lineage>
        <taxon>Eukaryota</taxon>
        <taxon>Fungi</taxon>
        <taxon>Dikarya</taxon>
        <taxon>Ascomycota</taxon>
        <taxon>Pezizomycotina</taxon>
        <taxon>Eurotiomycetes</taxon>
        <taxon>Eurotiomycetidae</taxon>
        <taxon>Eurotiales</taxon>
        <taxon>Aspergillaceae</taxon>
        <taxon>Penicillium</taxon>
    </lineage>
</organism>
<comment type="subunit">
    <text evidence="16">Component of an histone acetyltransferase complex. Interacts with H3K4me3 and to a lesser extent with H3K4me2.</text>
</comment>
<sequence>MAGKHVTEGDESATGNDPVAGIIPSAEFDESDVDPSKDAPFELSSDEDAATLYSPLGFESRSPSYCPSPPHRTRKRAPAGRDSKPRAAKQQPKAQPKAEKKSAPKKTKSRKQKRQNKQPKAQEPPQQKPQQQPKARPPKRATMAHGAEDCATVLEQFVHDSANLPLEINHLMEEIQAKDKIMQEARAIINSRDASIQRFIKLNGSLVVNPKEKQYEKEVNENFEKCKQLQEEKVALSDKACVLLDRHIKRFDLRIRDLVNDGLLPNDPPLPSLLDNPVSYRDPPKVFFPDSAPTDSPSYSTPLNTNTATTNPILAAAQQLRQATAPPMTTATALAQAAARSSAPATPVGTTAAHLQQRQRESSAGAVDNKRRRMNPSLGTLPSAPSNLRQGSLGPGTPKAGTPASSRAGSAGPRAIGGNKKALTKKVAPHQQVKKVKSSSGLKSSKRSSSASGRVKVSKKSPGDGGEDDDDSLLSSADMSDSDKNDDSVDDDDDGEEEEEGAEDTEVYCTCRTVSHGDMVACDNIKCPYEWFHWKCVGLTTEPQGKWYCDECRKTMGEDDE</sequence>
<dbReference type="SUPFAM" id="SSF57903">
    <property type="entry name" value="FYVE/PHD zinc finger"/>
    <property type="match status" value="1"/>
</dbReference>
<name>A0A9W9G0G6_9EURO</name>
<feature type="compositionally biased region" description="Basic residues" evidence="18">
    <location>
        <begin position="422"/>
        <end position="437"/>
    </location>
</feature>
<evidence type="ECO:0000256" key="17">
    <source>
        <dbReference type="SAM" id="Coils"/>
    </source>
</evidence>
<keyword evidence="9 16" id="KW-0539">Nucleus</keyword>
<dbReference type="GO" id="GO:0005634">
    <property type="term" value="C:nucleus"/>
    <property type="evidence" value="ECO:0007669"/>
    <property type="project" value="UniProtKB-SubCell"/>
</dbReference>
<dbReference type="GO" id="GO:0051321">
    <property type="term" value="P:meiotic cell cycle"/>
    <property type="evidence" value="ECO:0007669"/>
    <property type="project" value="UniProtKB-KW"/>
</dbReference>
<keyword evidence="21" id="KW-1185">Reference proteome</keyword>
<dbReference type="InterPro" id="IPR019786">
    <property type="entry name" value="Zinc_finger_PHD-type_CS"/>
</dbReference>
<feature type="compositionally biased region" description="Low complexity" evidence="18">
    <location>
        <begin position="400"/>
        <end position="418"/>
    </location>
</feature>
<feature type="binding site" evidence="14">
    <location>
        <position position="549"/>
    </location>
    <ligand>
        <name>Zn(2+)</name>
        <dbReference type="ChEBI" id="CHEBI:29105"/>
        <label>2</label>
    </ligand>
</feature>
<feature type="site" description="Histone H3K4me3 binding" evidence="13">
    <location>
        <position position="531"/>
    </location>
</feature>
<dbReference type="EMBL" id="JAPQKI010000003">
    <property type="protein sequence ID" value="KAJ5109698.1"/>
    <property type="molecule type" value="Genomic_DNA"/>
</dbReference>